<accession>A0AAD5DAR2</accession>
<comment type="caution">
    <text evidence="2">The sequence shown here is derived from an EMBL/GenBank/DDBJ whole genome shotgun (WGS) entry which is preliminary data.</text>
</comment>
<evidence type="ECO:0000313" key="2">
    <source>
        <dbReference type="EMBL" id="KAI7756045.1"/>
    </source>
</evidence>
<keyword evidence="1" id="KW-1133">Transmembrane helix</keyword>
<feature type="transmembrane region" description="Helical" evidence="1">
    <location>
        <begin position="25"/>
        <end position="49"/>
    </location>
</feature>
<reference evidence="2" key="1">
    <citation type="submission" date="2022-06" db="EMBL/GenBank/DDBJ databases">
        <title>Uncovering the hologenomic basis of an extraordinary plant invasion.</title>
        <authorList>
            <person name="Bieker V.C."/>
            <person name="Martin M.D."/>
            <person name="Gilbert T."/>
            <person name="Hodgins K."/>
            <person name="Battlay P."/>
            <person name="Petersen B."/>
            <person name="Wilson J."/>
        </authorList>
    </citation>
    <scope>NUCLEOTIDE SEQUENCE</scope>
    <source>
        <strain evidence="2">AA19_3_7</strain>
        <tissue evidence="2">Leaf</tissue>
    </source>
</reference>
<keyword evidence="3" id="KW-1185">Reference proteome</keyword>
<sequence>SATRVSCFASLILRWLWFGFVFRQWRWFGVVLGVGVTEAVFSVVMGSYVRLNDGFSTKIPLLITSATAGHYRRRRLVSPPPPRRRWGSSFIWEILNMITFRSIIWEAFEGVYGHIIYEEWTNRFEHNLYNSYMSFSSYGCNIKYTLIVDIGQVVKGGVELDNEDTNKLRFQPPSQNLPLDIATVAKPLLYSPLQAFKTTLSKRQSSRAVIVGPVFPVIKLVECNAKEINASLPFEPHNQNLSNNREYFEAVAPSLVEKWHQPVTVNINSNLHLMPLALQILRRKR</sequence>
<dbReference type="Proteomes" id="UP001206925">
    <property type="component" value="Unassembled WGS sequence"/>
</dbReference>
<evidence type="ECO:0000313" key="3">
    <source>
        <dbReference type="Proteomes" id="UP001206925"/>
    </source>
</evidence>
<gene>
    <name evidence="2" type="ORF">M8C21_007692</name>
</gene>
<dbReference type="AlphaFoldDB" id="A0AAD5DAR2"/>
<keyword evidence="1" id="KW-0472">Membrane</keyword>
<feature type="non-terminal residue" evidence="2">
    <location>
        <position position="1"/>
    </location>
</feature>
<organism evidence="2 3">
    <name type="scientific">Ambrosia artemisiifolia</name>
    <name type="common">Common ragweed</name>
    <dbReference type="NCBI Taxonomy" id="4212"/>
    <lineage>
        <taxon>Eukaryota</taxon>
        <taxon>Viridiplantae</taxon>
        <taxon>Streptophyta</taxon>
        <taxon>Embryophyta</taxon>
        <taxon>Tracheophyta</taxon>
        <taxon>Spermatophyta</taxon>
        <taxon>Magnoliopsida</taxon>
        <taxon>eudicotyledons</taxon>
        <taxon>Gunneridae</taxon>
        <taxon>Pentapetalae</taxon>
        <taxon>asterids</taxon>
        <taxon>campanulids</taxon>
        <taxon>Asterales</taxon>
        <taxon>Asteraceae</taxon>
        <taxon>Asteroideae</taxon>
        <taxon>Heliantheae alliance</taxon>
        <taxon>Heliantheae</taxon>
        <taxon>Ambrosia</taxon>
    </lineage>
</organism>
<protein>
    <submittedName>
        <fullName evidence="2">Uncharacterized protein</fullName>
    </submittedName>
</protein>
<proteinExistence type="predicted"/>
<name>A0AAD5DAR2_AMBAR</name>
<dbReference type="EMBL" id="JAMZMK010000621">
    <property type="protein sequence ID" value="KAI7756045.1"/>
    <property type="molecule type" value="Genomic_DNA"/>
</dbReference>
<evidence type="ECO:0000256" key="1">
    <source>
        <dbReference type="SAM" id="Phobius"/>
    </source>
</evidence>
<keyword evidence="1" id="KW-0812">Transmembrane</keyword>